<dbReference type="InterPro" id="IPR036259">
    <property type="entry name" value="MFS_trans_sf"/>
</dbReference>
<evidence type="ECO:0000256" key="5">
    <source>
        <dbReference type="ARBA" id="ARBA00022989"/>
    </source>
</evidence>
<feature type="transmembrane region" description="Helical" evidence="8">
    <location>
        <begin position="500"/>
        <end position="519"/>
    </location>
</feature>
<feature type="transmembrane region" description="Helical" evidence="8">
    <location>
        <begin position="366"/>
        <end position="385"/>
    </location>
</feature>
<comment type="caution">
    <text evidence="10">The sequence shown here is derived from an EMBL/GenBank/DDBJ whole genome shotgun (WGS) entry which is preliminary data.</text>
</comment>
<gene>
    <name evidence="10" type="ORF">CLO192961_LOCUS132737</name>
</gene>
<feature type="transmembrane region" description="Helical" evidence="8">
    <location>
        <begin position="220"/>
        <end position="239"/>
    </location>
</feature>
<feature type="transmembrane region" description="Helical" evidence="8">
    <location>
        <begin position="463"/>
        <end position="488"/>
    </location>
</feature>
<dbReference type="Proteomes" id="UP000766486">
    <property type="component" value="Unassembled WGS sequence"/>
</dbReference>
<organism evidence="10 11">
    <name type="scientific">Bionectria ochroleuca</name>
    <name type="common">Gliocladium roseum</name>
    <dbReference type="NCBI Taxonomy" id="29856"/>
    <lineage>
        <taxon>Eukaryota</taxon>
        <taxon>Fungi</taxon>
        <taxon>Dikarya</taxon>
        <taxon>Ascomycota</taxon>
        <taxon>Pezizomycotina</taxon>
        <taxon>Sordariomycetes</taxon>
        <taxon>Hypocreomycetidae</taxon>
        <taxon>Hypocreales</taxon>
        <taxon>Bionectriaceae</taxon>
        <taxon>Clonostachys</taxon>
    </lineage>
</organism>
<dbReference type="PANTHER" id="PTHR23502:SF186">
    <property type="entry name" value="MAJOR FACILITATOR SUPERFAMILY (MFS) PROFILE DOMAIN-CONTAINING PROTEIN"/>
    <property type="match status" value="1"/>
</dbReference>
<keyword evidence="5 8" id="KW-1133">Transmembrane helix</keyword>
<dbReference type="Pfam" id="PF07690">
    <property type="entry name" value="MFS_1"/>
    <property type="match status" value="1"/>
</dbReference>
<evidence type="ECO:0000256" key="3">
    <source>
        <dbReference type="ARBA" id="ARBA00022475"/>
    </source>
</evidence>
<feature type="transmembrane region" description="Helical" evidence="8">
    <location>
        <begin position="95"/>
        <end position="120"/>
    </location>
</feature>
<feature type="transmembrane region" description="Helical" evidence="8">
    <location>
        <begin position="406"/>
        <end position="426"/>
    </location>
</feature>
<evidence type="ECO:0000256" key="4">
    <source>
        <dbReference type="ARBA" id="ARBA00022692"/>
    </source>
</evidence>
<feature type="transmembrane region" description="Helical" evidence="8">
    <location>
        <begin position="251"/>
        <end position="272"/>
    </location>
</feature>
<dbReference type="InterPro" id="IPR020846">
    <property type="entry name" value="MFS_dom"/>
</dbReference>
<comment type="subcellular location">
    <subcellularLocation>
        <location evidence="1">Cell membrane</location>
        <topology evidence="1">Multi-pass membrane protein</topology>
    </subcellularLocation>
</comment>
<evidence type="ECO:0000313" key="11">
    <source>
        <dbReference type="Proteomes" id="UP000766486"/>
    </source>
</evidence>
<keyword evidence="2" id="KW-0813">Transport</keyword>
<evidence type="ECO:0000256" key="6">
    <source>
        <dbReference type="ARBA" id="ARBA00023136"/>
    </source>
</evidence>
<proteinExistence type="inferred from homology"/>
<reference evidence="10 11" key="1">
    <citation type="submission" date="2019-06" db="EMBL/GenBank/DDBJ databases">
        <authorList>
            <person name="Broberg M."/>
        </authorList>
    </citation>
    <scope>NUCLEOTIDE SEQUENCE [LARGE SCALE GENOMIC DNA]</scope>
</reference>
<name>A0ABY6U0R6_BIOOC</name>
<dbReference type="PROSITE" id="PS50850">
    <property type="entry name" value="MFS"/>
    <property type="match status" value="1"/>
</dbReference>
<dbReference type="EMBL" id="CABFNS010000715">
    <property type="protein sequence ID" value="VUC24182.1"/>
    <property type="molecule type" value="Genomic_DNA"/>
</dbReference>
<comment type="similarity">
    <text evidence="7">Belongs to the major facilitator superfamily. DHA1 family. Polyamines/proton antiporter (TC 2.A.1.2.16) subfamily.</text>
</comment>
<feature type="transmembrane region" description="Helical" evidence="8">
    <location>
        <begin position="187"/>
        <end position="213"/>
    </location>
</feature>
<keyword evidence="3" id="KW-1003">Cell membrane</keyword>
<protein>
    <recommendedName>
        <fullName evidence="9">Major facilitator superfamily (MFS) profile domain-containing protein</fullName>
    </recommendedName>
</protein>
<evidence type="ECO:0000256" key="8">
    <source>
        <dbReference type="SAM" id="Phobius"/>
    </source>
</evidence>
<dbReference type="Gene3D" id="1.20.1250.20">
    <property type="entry name" value="MFS general substrate transporter like domains"/>
    <property type="match status" value="1"/>
</dbReference>
<evidence type="ECO:0000256" key="1">
    <source>
        <dbReference type="ARBA" id="ARBA00004651"/>
    </source>
</evidence>
<dbReference type="InterPro" id="IPR011701">
    <property type="entry name" value="MFS"/>
</dbReference>
<feature type="transmembrane region" description="Helical" evidence="8">
    <location>
        <begin position="162"/>
        <end position="181"/>
    </location>
</feature>
<evidence type="ECO:0000256" key="2">
    <source>
        <dbReference type="ARBA" id="ARBA00022448"/>
    </source>
</evidence>
<feature type="transmembrane region" description="Helical" evidence="8">
    <location>
        <begin position="132"/>
        <end position="150"/>
    </location>
</feature>
<keyword evidence="11" id="KW-1185">Reference proteome</keyword>
<keyword evidence="6 8" id="KW-0472">Membrane</keyword>
<dbReference type="PANTHER" id="PTHR23502">
    <property type="entry name" value="MAJOR FACILITATOR SUPERFAMILY"/>
    <property type="match status" value="1"/>
</dbReference>
<feature type="transmembrane region" description="Helical" evidence="8">
    <location>
        <begin position="432"/>
        <end position="456"/>
    </location>
</feature>
<evidence type="ECO:0000313" key="10">
    <source>
        <dbReference type="EMBL" id="VUC24182.1"/>
    </source>
</evidence>
<evidence type="ECO:0000259" key="9">
    <source>
        <dbReference type="PROSITE" id="PS50850"/>
    </source>
</evidence>
<sequence length="555" mass="60072">MAQASAELKVAIAGFPQPNSKHESILIEQSSQNNMTINTLPRVGWFRLVAPVTILTSRVKANQYPGHGSMESPYLVRWLQHDQENPLNFPVAMRWVITCLAALSCFTIALTSSAYTGGIASLQSEFGISNSVAQLGVSLYVLGFAIGPLISAPLSEIYGRQSVFFVTYGLLVVFNAASASAKTLPQLLVFRALAGAIGSSPLANAGGLIADIFEADNRGLAMGLFSFGPYMGPVVGPIVGGFMGEAAGWRWPLWFCTILCGVVWILCVSLTPETYAPVLLERRAAALTASTGRLHISGLQHGPNTRKLSILLKQGLSRPWVLLFSEPIVLLLSLFMAVVYATLYMLFAAFPIVFREQRGWSIGESGLAFTAMAIGMCAALGFMIIENQRYRRRVQRSPGGGTPEMRLPVCIVGGIFVPAGLFLFAWTNNPNIHWSVCLLGTVLFGFGNVLITLGCFNYLVDSYLIYTSSCMAGSSLLRSVLGAAFPLFTANMYHRLGSNWASSIPAFLALACAPLPFIFMKYGLSIRKRCKYSAKAQELQERMKASSVTDNSEGS</sequence>
<feature type="transmembrane region" description="Helical" evidence="8">
    <location>
        <begin position="328"/>
        <end position="354"/>
    </location>
</feature>
<keyword evidence="4 8" id="KW-0812">Transmembrane</keyword>
<accession>A0ABY6U0R6</accession>
<feature type="domain" description="Major facilitator superfamily (MFS) profile" evidence="9">
    <location>
        <begin position="97"/>
        <end position="529"/>
    </location>
</feature>
<dbReference type="SUPFAM" id="SSF103473">
    <property type="entry name" value="MFS general substrate transporter"/>
    <property type="match status" value="1"/>
</dbReference>
<dbReference type="CDD" id="cd17323">
    <property type="entry name" value="MFS_Tpo1_MDR_like"/>
    <property type="match status" value="1"/>
</dbReference>
<evidence type="ECO:0000256" key="7">
    <source>
        <dbReference type="ARBA" id="ARBA00038459"/>
    </source>
</evidence>